<organism evidence="1 2">
    <name type="scientific">Pisolithus tinctorius Marx 270</name>
    <dbReference type="NCBI Taxonomy" id="870435"/>
    <lineage>
        <taxon>Eukaryota</taxon>
        <taxon>Fungi</taxon>
        <taxon>Dikarya</taxon>
        <taxon>Basidiomycota</taxon>
        <taxon>Agaricomycotina</taxon>
        <taxon>Agaricomycetes</taxon>
        <taxon>Agaricomycetidae</taxon>
        <taxon>Boletales</taxon>
        <taxon>Sclerodermatineae</taxon>
        <taxon>Pisolithaceae</taxon>
        <taxon>Pisolithus</taxon>
    </lineage>
</organism>
<proteinExistence type="predicted"/>
<accession>A0A0C3N6X0</accession>
<dbReference type="EMBL" id="KN832040">
    <property type="protein sequence ID" value="KIN96804.1"/>
    <property type="molecule type" value="Genomic_DNA"/>
</dbReference>
<dbReference type="Proteomes" id="UP000054217">
    <property type="component" value="Unassembled WGS sequence"/>
</dbReference>
<keyword evidence="2" id="KW-1185">Reference proteome</keyword>
<dbReference type="AlphaFoldDB" id="A0A0C3N6X0"/>
<sequence length="70" mass="8112">MEMLVLSGLRRKLGCNVEIKVACRQCEAKLRNGYRELFQDKDAYMLTHSLRTWRRLIYATCSSSGAVQRS</sequence>
<reference evidence="1 2" key="1">
    <citation type="submission" date="2014-04" db="EMBL/GenBank/DDBJ databases">
        <authorList>
            <consortium name="DOE Joint Genome Institute"/>
            <person name="Kuo A."/>
            <person name="Kohler A."/>
            <person name="Costa M.D."/>
            <person name="Nagy L.G."/>
            <person name="Floudas D."/>
            <person name="Copeland A."/>
            <person name="Barry K.W."/>
            <person name="Cichocki N."/>
            <person name="Veneault-Fourrey C."/>
            <person name="LaButti K."/>
            <person name="Lindquist E.A."/>
            <person name="Lipzen A."/>
            <person name="Lundell T."/>
            <person name="Morin E."/>
            <person name="Murat C."/>
            <person name="Sun H."/>
            <person name="Tunlid A."/>
            <person name="Henrissat B."/>
            <person name="Grigoriev I.V."/>
            <person name="Hibbett D.S."/>
            <person name="Martin F."/>
            <person name="Nordberg H.P."/>
            <person name="Cantor M.N."/>
            <person name="Hua S.X."/>
        </authorList>
    </citation>
    <scope>NUCLEOTIDE SEQUENCE [LARGE SCALE GENOMIC DNA]</scope>
    <source>
        <strain evidence="1 2">Marx 270</strain>
    </source>
</reference>
<dbReference type="HOGENOM" id="CLU_2758851_0_0_1"/>
<dbReference type="InParanoid" id="A0A0C3N6X0"/>
<protein>
    <submittedName>
        <fullName evidence="1">Uncharacterized protein</fullName>
    </submittedName>
</protein>
<name>A0A0C3N6X0_PISTI</name>
<gene>
    <name evidence="1" type="ORF">M404DRAFT_1006516</name>
</gene>
<evidence type="ECO:0000313" key="2">
    <source>
        <dbReference type="Proteomes" id="UP000054217"/>
    </source>
</evidence>
<reference evidence="2" key="2">
    <citation type="submission" date="2015-01" db="EMBL/GenBank/DDBJ databases">
        <title>Evolutionary Origins and Diversification of the Mycorrhizal Mutualists.</title>
        <authorList>
            <consortium name="DOE Joint Genome Institute"/>
            <consortium name="Mycorrhizal Genomics Consortium"/>
            <person name="Kohler A."/>
            <person name="Kuo A."/>
            <person name="Nagy L.G."/>
            <person name="Floudas D."/>
            <person name="Copeland A."/>
            <person name="Barry K.W."/>
            <person name="Cichocki N."/>
            <person name="Veneault-Fourrey C."/>
            <person name="LaButti K."/>
            <person name="Lindquist E.A."/>
            <person name="Lipzen A."/>
            <person name="Lundell T."/>
            <person name="Morin E."/>
            <person name="Murat C."/>
            <person name="Riley R."/>
            <person name="Ohm R."/>
            <person name="Sun H."/>
            <person name="Tunlid A."/>
            <person name="Henrissat B."/>
            <person name="Grigoriev I.V."/>
            <person name="Hibbett D.S."/>
            <person name="Martin F."/>
        </authorList>
    </citation>
    <scope>NUCLEOTIDE SEQUENCE [LARGE SCALE GENOMIC DNA]</scope>
    <source>
        <strain evidence="2">Marx 270</strain>
    </source>
</reference>
<evidence type="ECO:0000313" key="1">
    <source>
        <dbReference type="EMBL" id="KIN96804.1"/>
    </source>
</evidence>